<dbReference type="NCBIfam" id="TIGR01251">
    <property type="entry name" value="ribP_PPkin"/>
    <property type="match status" value="1"/>
</dbReference>
<dbReference type="PANTHER" id="PTHR10210">
    <property type="entry name" value="RIBOSE-PHOSPHATE DIPHOSPHOKINASE FAMILY MEMBER"/>
    <property type="match status" value="1"/>
</dbReference>
<dbReference type="GO" id="GO:0002189">
    <property type="term" value="C:ribose phosphate diphosphokinase complex"/>
    <property type="evidence" value="ECO:0007669"/>
    <property type="project" value="TreeGrafter"/>
</dbReference>
<name>A0A915Q537_9BILA</name>
<comment type="similarity">
    <text evidence="1">Belongs to the ribose-phosphate pyrophosphokinase family.</text>
</comment>
<evidence type="ECO:0000259" key="3">
    <source>
        <dbReference type="Pfam" id="PF13793"/>
    </source>
</evidence>
<keyword evidence="4" id="KW-1185">Reference proteome</keyword>
<dbReference type="FunFam" id="3.40.50.2020:FF:000014">
    <property type="entry name" value="Ribose-phosphate pyrophosphokinase 1"/>
    <property type="match status" value="1"/>
</dbReference>
<dbReference type="GO" id="GO:0004749">
    <property type="term" value="F:ribose phosphate diphosphokinase activity"/>
    <property type="evidence" value="ECO:0007669"/>
    <property type="project" value="TreeGrafter"/>
</dbReference>
<dbReference type="InterPro" id="IPR005946">
    <property type="entry name" value="Rib-P_diPkinase"/>
</dbReference>
<keyword evidence="2" id="KW-0545">Nucleotide biosynthesis</keyword>
<dbReference type="WBParaSite" id="sdigi.contig77.g3771.t1">
    <property type="protein sequence ID" value="sdigi.contig77.g3771.t1"/>
    <property type="gene ID" value="sdigi.contig77.g3771"/>
</dbReference>
<feature type="domain" description="Ribose-phosphate pyrophosphokinase N-terminal" evidence="3">
    <location>
        <begin position="13"/>
        <end position="128"/>
    </location>
</feature>
<reference evidence="5" key="1">
    <citation type="submission" date="2022-11" db="UniProtKB">
        <authorList>
            <consortium name="WormBaseParasite"/>
        </authorList>
    </citation>
    <scope>IDENTIFICATION</scope>
</reference>
<dbReference type="GO" id="GO:0000287">
    <property type="term" value="F:magnesium ion binding"/>
    <property type="evidence" value="ECO:0007669"/>
    <property type="project" value="InterPro"/>
</dbReference>
<dbReference type="Pfam" id="PF13793">
    <property type="entry name" value="Pribosyltran_N"/>
    <property type="match status" value="1"/>
</dbReference>
<dbReference type="Proteomes" id="UP000887581">
    <property type="component" value="Unplaced"/>
</dbReference>
<dbReference type="GO" id="GO:0006015">
    <property type="term" value="P:5-phosphoribose 1-diphosphate biosynthetic process"/>
    <property type="evidence" value="ECO:0007669"/>
    <property type="project" value="TreeGrafter"/>
</dbReference>
<sequence>MTSSTPMDRSSGMVLLAGNSHPHLAKLISEHLQVPLADVLCYNKPCRETEVEIRQSVRAKHVFILQTSSKDVNNDIWEAMILIYTCRTSDAKSITVVMPFLPYSMQCCVTGRSALPMKLVADMICKAGATHIVSLDLYRKEIQGFFGVPVENLRASPFLLHYICHNIPDYRNAVIVAKSPKVMDKASSYAERLRVSIAVIHGEAKNTNTSLVSGQYLPLLDERGTVLVPGSLLKTMYRSAPSLEMRNDAGISLTYEIFPLQAVKMKPPLTVVGDVGGKIAILIDDIIDEAQSFIAAAQILKERGAYKIYVIATHGLLSADAPAVLEDSVIDQVIVTNTVPHEMQKLRCHKIETVDISLLICDAIRRIYNQESMAQLFRSVSVND</sequence>
<dbReference type="Pfam" id="PF14572">
    <property type="entry name" value="Pribosyl_synth"/>
    <property type="match status" value="1"/>
</dbReference>
<evidence type="ECO:0000313" key="4">
    <source>
        <dbReference type="Proteomes" id="UP000887581"/>
    </source>
</evidence>
<evidence type="ECO:0000313" key="5">
    <source>
        <dbReference type="WBParaSite" id="sdigi.contig77.g3771.t1"/>
    </source>
</evidence>
<dbReference type="GO" id="GO:0005737">
    <property type="term" value="C:cytoplasm"/>
    <property type="evidence" value="ECO:0007669"/>
    <property type="project" value="TreeGrafter"/>
</dbReference>
<accession>A0A915Q537</accession>
<dbReference type="GO" id="GO:0006164">
    <property type="term" value="P:purine nucleotide biosynthetic process"/>
    <property type="evidence" value="ECO:0007669"/>
    <property type="project" value="TreeGrafter"/>
</dbReference>
<dbReference type="InterPro" id="IPR029057">
    <property type="entry name" value="PRTase-like"/>
</dbReference>
<dbReference type="SUPFAM" id="SSF53271">
    <property type="entry name" value="PRTase-like"/>
    <property type="match status" value="2"/>
</dbReference>
<dbReference type="Gene3D" id="3.40.50.2020">
    <property type="match status" value="2"/>
</dbReference>
<proteinExistence type="inferred from homology"/>
<evidence type="ECO:0000256" key="2">
    <source>
        <dbReference type="ARBA" id="ARBA00022727"/>
    </source>
</evidence>
<protein>
    <submittedName>
        <fullName evidence="5">Ribose-phosphate pyrophosphokinase N-terminal domain-containing protein</fullName>
    </submittedName>
</protein>
<dbReference type="AlphaFoldDB" id="A0A915Q537"/>
<organism evidence="4 5">
    <name type="scientific">Setaria digitata</name>
    <dbReference type="NCBI Taxonomy" id="48799"/>
    <lineage>
        <taxon>Eukaryota</taxon>
        <taxon>Metazoa</taxon>
        <taxon>Ecdysozoa</taxon>
        <taxon>Nematoda</taxon>
        <taxon>Chromadorea</taxon>
        <taxon>Rhabditida</taxon>
        <taxon>Spirurina</taxon>
        <taxon>Spiruromorpha</taxon>
        <taxon>Filarioidea</taxon>
        <taxon>Setariidae</taxon>
        <taxon>Setaria</taxon>
    </lineage>
</organism>
<dbReference type="GO" id="GO:0005524">
    <property type="term" value="F:ATP binding"/>
    <property type="evidence" value="ECO:0007669"/>
    <property type="project" value="TreeGrafter"/>
</dbReference>
<evidence type="ECO:0000256" key="1">
    <source>
        <dbReference type="ARBA" id="ARBA00006478"/>
    </source>
</evidence>
<dbReference type="FunFam" id="3.40.50.2020:FF:000068">
    <property type="entry name" value="Predicted protein"/>
    <property type="match status" value="1"/>
</dbReference>
<dbReference type="InterPro" id="IPR029099">
    <property type="entry name" value="Pribosyltran_N"/>
</dbReference>
<dbReference type="PANTHER" id="PTHR10210:SF53">
    <property type="entry name" value="GH23275P"/>
    <property type="match status" value="1"/>
</dbReference>
<dbReference type="SMART" id="SM01400">
    <property type="entry name" value="Pribosyltran_N"/>
    <property type="match status" value="1"/>
</dbReference>